<name>A0ABT3KQR4_9BURK</name>
<gene>
    <name evidence="1" type="ORF">D5039_04585</name>
</gene>
<keyword evidence="2" id="KW-1185">Reference proteome</keyword>
<dbReference type="RefSeq" id="WP_265281224.1">
    <property type="nucleotide sequence ID" value="NZ_QZCW01000001.1"/>
</dbReference>
<dbReference type="Proteomes" id="UP001208935">
    <property type="component" value="Unassembled WGS sequence"/>
</dbReference>
<dbReference type="GeneID" id="77321784"/>
<proteinExistence type="predicted"/>
<evidence type="ECO:0008006" key="3">
    <source>
        <dbReference type="Google" id="ProtNLM"/>
    </source>
</evidence>
<reference evidence="2" key="1">
    <citation type="submission" date="2023-07" db="EMBL/GenBank/DDBJ databases">
        <title>Verminephrobacter genomes.</title>
        <authorList>
            <person name="Lund M.B."/>
        </authorList>
    </citation>
    <scope>NUCLEOTIDE SEQUENCE [LARGE SCALE GENOMIC DNA]</scope>
    <source>
        <strain evidence="2">AtM5-05</strain>
    </source>
</reference>
<dbReference type="SUPFAM" id="SSF53850">
    <property type="entry name" value="Periplasmic binding protein-like II"/>
    <property type="match status" value="1"/>
</dbReference>
<accession>A0ABT3KQR4</accession>
<organism evidence="1 2">
    <name type="scientific">Verminephrobacter aporrectodeae subsp. tuberculatae</name>
    <dbReference type="NCBI Taxonomy" id="1110392"/>
    <lineage>
        <taxon>Bacteria</taxon>
        <taxon>Pseudomonadati</taxon>
        <taxon>Pseudomonadota</taxon>
        <taxon>Betaproteobacteria</taxon>
        <taxon>Burkholderiales</taxon>
        <taxon>Comamonadaceae</taxon>
        <taxon>Verminephrobacter</taxon>
    </lineage>
</organism>
<sequence>MKVTADTNVLLCAIVADDAAQMTRSIELELASRRLLPVEAPPLRTPLAYRLVCRPQTLADPAARAFCDWLLMQ</sequence>
<evidence type="ECO:0000313" key="2">
    <source>
        <dbReference type="Proteomes" id="UP001208935"/>
    </source>
</evidence>
<evidence type="ECO:0000313" key="1">
    <source>
        <dbReference type="EMBL" id="MCW5320482.1"/>
    </source>
</evidence>
<protein>
    <recommendedName>
        <fullName evidence="3">LysR substrate binding domain-containing protein</fullName>
    </recommendedName>
</protein>
<dbReference type="EMBL" id="QZCW01000001">
    <property type="protein sequence ID" value="MCW5320482.1"/>
    <property type="molecule type" value="Genomic_DNA"/>
</dbReference>
<comment type="caution">
    <text evidence="1">The sequence shown here is derived from an EMBL/GenBank/DDBJ whole genome shotgun (WGS) entry which is preliminary data.</text>
</comment>